<dbReference type="SUPFAM" id="SSF55120">
    <property type="entry name" value="Pseudouridine synthase"/>
    <property type="match status" value="1"/>
</dbReference>
<dbReference type="Gene3D" id="3.10.290.10">
    <property type="entry name" value="RNA-binding S4 domain"/>
    <property type="match status" value="1"/>
</dbReference>
<evidence type="ECO:0000256" key="4">
    <source>
        <dbReference type="RuleBase" id="RU003887"/>
    </source>
</evidence>
<dbReference type="InterPro" id="IPR020103">
    <property type="entry name" value="PsdUridine_synth_cat_dom_sf"/>
</dbReference>
<proteinExistence type="inferred from homology"/>
<feature type="domain" description="RNA-binding S4" evidence="5">
    <location>
        <begin position="15"/>
        <end position="73"/>
    </location>
</feature>
<comment type="caution">
    <text evidence="6">The sequence shown here is derived from an EMBL/GenBank/DDBJ whole genome shotgun (WGS) entry which is preliminary data.</text>
</comment>
<dbReference type="InterPro" id="IPR050343">
    <property type="entry name" value="RsuA_PseudoU_synthase"/>
</dbReference>
<dbReference type="CDD" id="cd00165">
    <property type="entry name" value="S4"/>
    <property type="match status" value="1"/>
</dbReference>
<evidence type="ECO:0000313" key="7">
    <source>
        <dbReference type="Proteomes" id="UP000016649"/>
    </source>
</evidence>
<accession>A0ABN0NXS1</accession>
<dbReference type="EMBL" id="AWVH01000037">
    <property type="protein sequence ID" value="ERJ92358.1"/>
    <property type="molecule type" value="Genomic_DNA"/>
</dbReference>
<dbReference type="InterPro" id="IPR002942">
    <property type="entry name" value="S4_RNA-bd"/>
</dbReference>
<dbReference type="Pfam" id="PF00849">
    <property type="entry name" value="PseudoU_synth_2"/>
    <property type="match status" value="1"/>
</dbReference>
<dbReference type="PROSITE" id="PS01149">
    <property type="entry name" value="PSI_RSU"/>
    <property type="match status" value="1"/>
</dbReference>
<dbReference type="InterPro" id="IPR036986">
    <property type="entry name" value="S4_RNA-bd_sf"/>
</dbReference>
<keyword evidence="2 4" id="KW-0413">Isomerase</keyword>
<organism evidence="6 7">
    <name type="scientific">Treponema lecithinolyticum ATCC 700332</name>
    <dbReference type="NCBI Taxonomy" id="1321815"/>
    <lineage>
        <taxon>Bacteria</taxon>
        <taxon>Pseudomonadati</taxon>
        <taxon>Spirochaetota</taxon>
        <taxon>Spirochaetia</taxon>
        <taxon>Spirochaetales</taxon>
        <taxon>Treponemataceae</taxon>
        <taxon>Treponema</taxon>
    </lineage>
</organism>
<keyword evidence="3" id="KW-0694">RNA-binding</keyword>
<dbReference type="EC" id="5.4.99.-" evidence="4"/>
<evidence type="ECO:0000313" key="6">
    <source>
        <dbReference type="EMBL" id="ERJ92358.1"/>
    </source>
</evidence>
<dbReference type="InterPro" id="IPR042092">
    <property type="entry name" value="PsdUridine_s_RsuA/RluB/E/F_cat"/>
</dbReference>
<dbReference type="InterPro" id="IPR020094">
    <property type="entry name" value="TruA/RsuA/RluB/E/F_N"/>
</dbReference>
<sequence length="250" mass="28281">MKPKVNDSNLPAEPIRLQVYLARCGAASRRTAETFISSGRVKVNGVVVDTLGTKVCASDEVSLDNRVLKPEQTLRYVLLNKPAGYVCSMADEQGRQTAASLLQPFFKERLYNVGRLDMFSSGLIIFTNDGQFAKKLQHPSSLIEKEYIVKTSVPFPRELAQRFEKGIRIDGVFYKCRCAQPLSARSMRIVLVEGKNREIRRVFDFFETGIRSLERVRIGNIRIDGLACGAFRELTDAELHLFEEKYGYSN</sequence>
<reference evidence="6 7" key="1">
    <citation type="submission" date="2013-08" db="EMBL/GenBank/DDBJ databases">
        <authorList>
            <person name="Weinstock G."/>
            <person name="Sodergren E."/>
            <person name="Wylie T."/>
            <person name="Fulton L."/>
            <person name="Fulton R."/>
            <person name="Fronick C."/>
            <person name="O'Laughlin M."/>
            <person name="Godfrey J."/>
            <person name="Miner T."/>
            <person name="Herter B."/>
            <person name="Appelbaum E."/>
            <person name="Cordes M."/>
            <person name="Lek S."/>
            <person name="Wollam A."/>
            <person name="Pepin K.H."/>
            <person name="Palsikar V.B."/>
            <person name="Mitreva M."/>
            <person name="Wilson R.K."/>
        </authorList>
    </citation>
    <scope>NUCLEOTIDE SEQUENCE [LARGE SCALE GENOMIC DNA]</scope>
    <source>
        <strain evidence="6 7">ATCC 700332</strain>
    </source>
</reference>
<evidence type="ECO:0000256" key="3">
    <source>
        <dbReference type="PROSITE-ProRule" id="PRU00182"/>
    </source>
</evidence>
<evidence type="ECO:0000259" key="5">
    <source>
        <dbReference type="SMART" id="SM00363"/>
    </source>
</evidence>
<dbReference type="NCBIfam" id="TIGR00093">
    <property type="entry name" value="pseudouridine synthase"/>
    <property type="match status" value="1"/>
</dbReference>
<dbReference type="CDD" id="cd02870">
    <property type="entry name" value="PseudoU_synth_RsuA_like"/>
    <property type="match status" value="1"/>
</dbReference>
<dbReference type="InterPro" id="IPR018496">
    <property type="entry name" value="PsdUridine_synth_RsuA/RluB_CS"/>
</dbReference>
<dbReference type="SMART" id="SM00363">
    <property type="entry name" value="S4"/>
    <property type="match status" value="1"/>
</dbReference>
<keyword evidence="7" id="KW-1185">Reference proteome</keyword>
<evidence type="ECO:0000256" key="2">
    <source>
        <dbReference type="ARBA" id="ARBA00023235"/>
    </source>
</evidence>
<dbReference type="Gene3D" id="3.30.70.1560">
    <property type="entry name" value="Alpha-L RNA-binding motif"/>
    <property type="match status" value="1"/>
</dbReference>
<dbReference type="InterPro" id="IPR000748">
    <property type="entry name" value="PsdUridine_synth_RsuA/RluB/E/F"/>
</dbReference>
<dbReference type="InterPro" id="IPR006145">
    <property type="entry name" value="PsdUridine_synth_RsuA/RluA"/>
</dbReference>
<dbReference type="PROSITE" id="PS50889">
    <property type="entry name" value="S4"/>
    <property type="match status" value="1"/>
</dbReference>
<dbReference type="PANTHER" id="PTHR47683:SF2">
    <property type="entry name" value="RNA-BINDING S4 DOMAIN-CONTAINING PROTEIN"/>
    <property type="match status" value="1"/>
</dbReference>
<dbReference type="Gene3D" id="3.30.70.580">
    <property type="entry name" value="Pseudouridine synthase I, catalytic domain, N-terminal subdomain"/>
    <property type="match status" value="1"/>
</dbReference>
<protein>
    <recommendedName>
        <fullName evidence="4">Pseudouridine synthase</fullName>
        <ecNumber evidence="4">5.4.99.-</ecNumber>
    </recommendedName>
</protein>
<dbReference type="PANTHER" id="PTHR47683">
    <property type="entry name" value="PSEUDOURIDINE SYNTHASE FAMILY PROTEIN-RELATED"/>
    <property type="match status" value="1"/>
</dbReference>
<dbReference type="Pfam" id="PF01479">
    <property type="entry name" value="S4"/>
    <property type="match status" value="1"/>
</dbReference>
<dbReference type="SUPFAM" id="SSF55174">
    <property type="entry name" value="Alpha-L RNA-binding motif"/>
    <property type="match status" value="1"/>
</dbReference>
<evidence type="ECO:0000256" key="1">
    <source>
        <dbReference type="ARBA" id="ARBA00008348"/>
    </source>
</evidence>
<name>A0ABN0NXS1_TRELE</name>
<comment type="similarity">
    <text evidence="1 4">Belongs to the pseudouridine synthase RsuA family.</text>
</comment>
<gene>
    <name evidence="6" type="ORF">HMPREF9193_01518</name>
</gene>
<dbReference type="Proteomes" id="UP000016649">
    <property type="component" value="Unassembled WGS sequence"/>
</dbReference>